<name>A0A644TR50_9ZZZZ</name>
<dbReference type="Pfam" id="PF06082">
    <property type="entry name" value="YjbH"/>
    <property type="match status" value="1"/>
</dbReference>
<gene>
    <name evidence="1" type="ORF">SDC9_14670</name>
</gene>
<evidence type="ECO:0000313" key="1">
    <source>
        <dbReference type="EMBL" id="MPL68937.1"/>
    </source>
</evidence>
<dbReference type="AlphaFoldDB" id="A0A644TR50"/>
<organism evidence="1">
    <name type="scientific">bioreactor metagenome</name>
    <dbReference type="NCBI Taxonomy" id="1076179"/>
    <lineage>
        <taxon>unclassified sequences</taxon>
        <taxon>metagenomes</taxon>
        <taxon>ecological metagenomes</taxon>
    </lineage>
</organism>
<sequence length="208" mass="22194">MKKLLYGTIFALCLGTATVSAAPSVNGSTGLINTPSADVLQEGDFSLGYYDLKHDNVGVFNLGLANRLEIGVAGFHYDKQDNETMLNAKLSLIPEKVLIPGLAVGIEDATDEKDRSVYAVASKGLPLGFRIHAGVGNGRYDGLFAGIEKQLSPLGLVTGNNIFPATSLIAEYDGDDMNYGARISIIPGLKVDAGWRNDEAYYGISFTR</sequence>
<dbReference type="EMBL" id="VSSQ01000044">
    <property type="protein sequence ID" value="MPL68937.1"/>
    <property type="molecule type" value="Genomic_DNA"/>
</dbReference>
<evidence type="ECO:0008006" key="2">
    <source>
        <dbReference type="Google" id="ProtNLM"/>
    </source>
</evidence>
<protein>
    <recommendedName>
        <fullName evidence="2">Exopolysaccharide biosynthesis protein YbjH</fullName>
    </recommendedName>
</protein>
<comment type="caution">
    <text evidence="1">The sequence shown here is derived from an EMBL/GenBank/DDBJ whole genome shotgun (WGS) entry which is preliminary data.</text>
</comment>
<reference evidence="1" key="1">
    <citation type="submission" date="2019-08" db="EMBL/GenBank/DDBJ databases">
        <authorList>
            <person name="Kucharzyk K."/>
            <person name="Murdoch R.W."/>
            <person name="Higgins S."/>
            <person name="Loffler F."/>
        </authorList>
    </citation>
    <scope>NUCLEOTIDE SEQUENCE</scope>
</reference>
<dbReference type="InterPro" id="IPR010344">
    <property type="entry name" value="YbjH"/>
</dbReference>
<proteinExistence type="predicted"/>
<accession>A0A644TR50</accession>